<dbReference type="EMBL" id="BSYO01000011">
    <property type="protein sequence ID" value="GMH11376.1"/>
    <property type="molecule type" value="Genomic_DNA"/>
</dbReference>
<protein>
    <submittedName>
        <fullName evidence="1">Uncharacterized protein</fullName>
    </submittedName>
</protein>
<gene>
    <name evidence="1" type="ORF">Nepgr_013217</name>
</gene>
<organism evidence="1 2">
    <name type="scientific">Nepenthes gracilis</name>
    <name type="common">Slender pitcher plant</name>
    <dbReference type="NCBI Taxonomy" id="150966"/>
    <lineage>
        <taxon>Eukaryota</taxon>
        <taxon>Viridiplantae</taxon>
        <taxon>Streptophyta</taxon>
        <taxon>Embryophyta</taxon>
        <taxon>Tracheophyta</taxon>
        <taxon>Spermatophyta</taxon>
        <taxon>Magnoliopsida</taxon>
        <taxon>eudicotyledons</taxon>
        <taxon>Gunneridae</taxon>
        <taxon>Pentapetalae</taxon>
        <taxon>Caryophyllales</taxon>
        <taxon>Nepenthaceae</taxon>
        <taxon>Nepenthes</taxon>
    </lineage>
</organism>
<comment type="caution">
    <text evidence="1">The sequence shown here is derived from an EMBL/GenBank/DDBJ whole genome shotgun (WGS) entry which is preliminary data.</text>
</comment>
<dbReference type="PANTHER" id="PTHR34808:SF2">
    <property type="entry name" value="EXPRESSED PROTEIN"/>
    <property type="match status" value="1"/>
</dbReference>
<dbReference type="AlphaFoldDB" id="A0AAD3SIK0"/>
<dbReference type="Proteomes" id="UP001279734">
    <property type="component" value="Unassembled WGS sequence"/>
</dbReference>
<dbReference type="PANTHER" id="PTHR34808">
    <property type="entry name" value="EXPRESSED PROTEIN"/>
    <property type="match status" value="1"/>
</dbReference>
<name>A0AAD3SIK0_NEPGR</name>
<evidence type="ECO:0000313" key="1">
    <source>
        <dbReference type="EMBL" id="GMH11376.1"/>
    </source>
</evidence>
<reference evidence="1" key="1">
    <citation type="submission" date="2023-05" db="EMBL/GenBank/DDBJ databases">
        <title>Nepenthes gracilis genome sequencing.</title>
        <authorList>
            <person name="Fukushima K."/>
        </authorList>
    </citation>
    <scope>NUCLEOTIDE SEQUENCE</scope>
    <source>
        <strain evidence="1">SING2019-196</strain>
    </source>
</reference>
<proteinExistence type="predicted"/>
<evidence type="ECO:0000313" key="2">
    <source>
        <dbReference type="Proteomes" id="UP001279734"/>
    </source>
</evidence>
<sequence>MAAGSSGVEIDRKSSIEGEPRTLSFQQFQFAREAALYVINTRSFEEALQIFTEGLKSSENTERQDGLLMDGSDEEIDCCSDHFFRLPESRDIVTAPF</sequence>
<keyword evidence="2" id="KW-1185">Reference proteome</keyword>
<accession>A0AAD3SIK0</accession>